<comment type="caution">
    <text evidence="1">The sequence shown here is derived from an EMBL/GenBank/DDBJ whole genome shotgun (WGS) entry which is preliminary data.</text>
</comment>
<dbReference type="Proteomes" id="UP000235392">
    <property type="component" value="Unassembled WGS sequence"/>
</dbReference>
<sequence length="56" mass="6581">MNCTCWCYTTTPTRIIQREIGATKWPIAKLQTQRFPRTVSREECSTIKPTALYSWL</sequence>
<evidence type="ECO:0000313" key="2">
    <source>
        <dbReference type="Proteomes" id="UP000235392"/>
    </source>
</evidence>
<name>A0A2N5TUF5_9BASI</name>
<gene>
    <name evidence="1" type="ORF">PCASD_15992</name>
</gene>
<reference evidence="1 2" key="1">
    <citation type="submission" date="2017-11" db="EMBL/GenBank/DDBJ databases">
        <title>De novo assembly and phasing of dikaryotic genomes from two isolates of Puccinia coronata f. sp. avenae, the causal agent of oat crown rust.</title>
        <authorList>
            <person name="Miller M.E."/>
            <person name="Zhang Y."/>
            <person name="Omidvar V."/>
            <person name="Sperschneider J."/>
            <person name="Schwessinger B."/>
            <person name="Raley C."/>
            <person name="Palmer J.M."/>
            <person name="Garnica D."/>
            <person name="Upadhyaya N."/>
            <person name="Rathjen J."/>
            <person name="Taylor J.M."/>
            <person name="Park R.F."/>
            <person name="Dodds P.N."/>
            <person name="Hirsch C.D."/>
            <person name="Kianian S.F."/>
            <person name="Figueroa M."/>
        </authorList>
    </citation>
    <scope>NUCLEOTIDE SEQUENCE [LARGE SCALE GENOMIC DNA]</scope>
    <source>
        <strain evidence="1">12SD80</strain>
    </source>
</reference>
<protein>
    <submittedName>
        <fullName evidence="1">Uncharacterized protein</fullName>
    </submittedName>
</protein>
<evidence type="ECO:0000313" key="1">
    <source>
        <dbReference type="EMBL" id="PLW29114.1"/>
    </source>
</evidence>
<dbReference type="EMBL" id="PGCI01000341">
    <property type="protein sequence ID" value="PLW29114.1"/>
    <property type="molecule type" value="Genomic_DNA"/>
</dbReference>
<accession>A0A2N5TUF5</accession>
<dbReference type="AlphaFoldDB" id="A0A2N5TUF5"/>
<proteinExistence type="predicted"/>
<organism evidence="1 2">
    <name type="scientific">Puccinia coronata f. sp. avenae</name>
    <dbReference type="NCBI Taxonomy" id="200324"/>
    <lineage>
        <taxon>Eukaryota</taxon>
        <taxon>Fungi</taxon>
        <taxon>Dikarya</taxon>
        <taxon>Basidiomycota</taxon>
        <taxon>Pucciniomycotina</taxon>
        <taxon>Pucciniomycetes</taxon>
        <taxon>Pucciniales</taxon>
        <taxon>Pucciniaceae</taxon>
        <taxon>Puccinia</taxon>
    </lineage>
</organism>